<feature type="binding site" evidence="6">
    <location>
        <position position="57"/>
    </location>
    <ligand>
        <name>Zn(2+)</name>
        <dbReference type="ChEBI" id="CHEBI:29105"/>
    </ligand>
</feature>
<comment type="similarity">
    <text evidence="1 6">Belongs to the MsrB Met sulfoxide reductase family.</text>
</comment>
<dbReference type="HOGENOM" id="CLU_031040_8_5_0"/>
<dbReference type="GO" id="GO:0008270">
    <property type="term" value="F:zinc ion binding"/>
    <property type="evidence" value="ECO:0007669"/>
    <property type="project" value="UniProtKB-UniRule"/>
</dbReference>
<evidence type="ECO:0000259" key="7">
    <source>
        <dbReference type="PROSITE" id="PS51790"/>
    </source>
</evidence>
<dbReference type="GO" id="GO:0006979">
    <property type="term" value="P:response to oxidative stress"/>
    <property type="evidence" value="ECO:0007669"/>
    <property type="project" value="InterPro"/>
</dbReference>
<keyword evidence="8" id="KW-0614">Plasmid</keyword>
<dbReference type="InterPro" id="IPR028427">
    <property type="entry name" value="Met_Sox_Rdtase_MsrB"/>
</dbReference>
<dbReference type="InterPro" id="IPR011057">
    <property type="entry name" value="Mss4-like_sf"/>
</dbReference>
<keyword evidence="3 6" id="KW-0862">Zinc</keyword>
<organism evidence="8 9">
    <name type="scientific">Deinococcus peraridilitoris (strain DSM 19664 / LMG 22246 / CIP 109416 / KR-200)</name>
    <dbReference type="NCBI Taxonomy" id="937777"/>
    <lineage>
        <taxon>Bacteria</taxon>
        <taxon>Thermotogati</taxon>
        <taxon>Deinococcota</taxon>
        <taxon>Deinococci</taxon>
        <taxon>Deinococcales</taxon>
        <taxon>Deinococcaceae</taxon>
        <taxon>Deinococcus</taxon>
    </lineage>
</organism>
<dbReference type="PATRIC" id="fig|937777.3.peg.4330"/>
<evidence type="ECO:0000313" key="9">
    <source>
        <dbReference type="Proteomes" id="UP000010467"/>
    </source>
</evidence>
<proteinExistence type="inferred from homology"/>
<dbReference type="EMBL" id="CP003383">
    <property type="protein sequence ID" value="AFZ69640.1"/>
    <property type="molecule type" value="Genomic_DNA"/>
</dbReference>
<feature type="binding site" evidence="6">
    <location>
        <position position="106"/>
    </location>
    <ligand>
        <name>Zn(2+)</name>
        <dbReference type="ChEBI" id="CHEBI:29105"/>
    </ligand>
</feature>
<evidence type="ECO:0000313" key="8">
    <source>
        <dbReference type="EMBL" id="AFZ69640.1"/>
    </source>
</evidence>
<dbReference type="NCBIfam" id="TIGR00357">
    <property type="entry name" value="peptide-methionine (R)-S-oxide reductase MsrB"/>
    <property type="match status" value="1"/>
</dbReference>
<keyword evidence="2 6" id="KW-0479">Metal-binding</keyword>
<reference evidence="9" key="1">
    <citation type="submission" date="2012-03" db="EMBL/GenBank/DDBJ databases">
        <title>Complete sequence of plasmid 1 of Deinococcus peraridilitoris DSM 19664.</title>
        <authorList>
            <person name="Lucas S."/>
            <person name="Copeland A."/>
            <person name="Lapidus A."/>
            <person name="Glavina del Rio T."/>
            <person name="Dalin E."/>
            <person name="Tice H."/>
            <person name="Bruce D."/>
            <person name="Goodwin L."/>
            <person name="Pitluck S."/>
            <person name="Peters L."/>
            <person name="Mikhailova N."/>
            <person name="Lu M."/>
            <person name="Kyrpides N."/>
            <person name="Mavromatis K."/>
            <person name="Ivanova N."/>
            <person name="Brettin T."/>
            <person name="Detter J.C."/>
            <person name="Han C."/>
            <person name="Larimer F."/>
            <person name="Land M."/>
            <person name="Hauser L."/>
            <person name="Markowitz V."/>
            <person name="Cheng J.-F."/>
            <person name="Hugenholtz P."/>
            <person name="Woyke T."/>
            <person name="Wu D."/>
            <person name="Pukall R."/>
            <person name="Steenblock K."/>
            <person name="Brambilla E."/>
            <person name="Klenk H.-P."/>
            <person name="Eisen J.A."/>
        </authorList>
    </citation>
    <scope>NUCLEOTIDE SEQUENCE [LARGE SCALE GENOMIC DNA]</scope>
    <source>
        <strain evidence="9">DSM 19664 / LMG 22246 / CIP 109416 / KR-200</strain>
        <plasmid evidence="9">Plasmid pDEIPE01</plasmid>
    </source>
</reference>
<comment type="catalytic activity">
    <reaction evidence="5 6">
        <text>L-methionyl-[protein] + [thioredoxin]-disulfide + H2O = L-methionyl-(R)-S-oxide-[protein] + [thioredoxin]-dithiol</text>
        <dbReference type="Rhea" id="RHEA:24164"/>
        <dbReference type="Rhea" id="RHEA-COMP:10698"/>
        <dbReference type="Rhea" id="RHEA-COMP:10700"/>
        <dbReference type="Rhea" id="RHEA-COMP:12313"/>
        <dbReference type="Rhea" id="RHEA-COMP:12314"/>
        <dbReference type="ChEBI" id="CHEBI:15377"/>
        <dbReference type="ChEBI" id="CHEBI:16044"/>
        <dbReference type="ChEBI" id="CHEBI:29950"/>
        <dbReference type="ChEBI" id="CHEBI:45764"/>
        <dbReference type="ChEBI" id="CHEBI:50058"/>
        <dbReference type="EC" id="1.8.4.12"/>
    </reaction>
</comment>
<dbReference type="Gene3D" id="2.170.150.20">
    <property type="entry name" value="Peptide methionine sulfoxide reductase"/>
    <property type="match status" value="1"/>
</dbReference>
<dbReference type="Proteomes" id="UP000010467">
    <property type="component" value="Plasmid pDEIPE01"/>
</dbReference>
<keyword evidence="9" id="KW-1185">Reference proteome</keyword>
<protein>
    <recommendedName>
        <fullName evidence="6">Peptide methionine sulfoxide reductase MsrB</fullName>
        <ecNumber evidence="6">1.8.4.12</ecNumber>
    </recommendedName>
    <alternativeName>
        <fullName evidence="6">Peptide-methionine (R)-S-oxide reductase</fullName>
    </alternativeName>
</protein>
<name>L0A9C6_DEIPD</name>
<dbReference type="PANTHER" id="PTHR10173">
    <property type="entry name" value="METHIONINE SULFOXIDE REDUCTASE"/>
    <property type="match status" value="1"/>
</dbReference>
<evidence type="ECO:0000256" key="2">
    <source>
        <dbReference type="ARBA" id="ARBA00022723"/>
    </source>
</evidence>
<geneLocation type="plasmid" evidence="8 9">
    <name>pDEIPE01</name>
</geneLocation>
<feature type="domain" description="MsrB" evidence="7">
    <location>
        <begin position="18"/>
        <end position="141"/>
    </location>
</feature>
<evidence type="ECO:0000256" key="1">
    <source>
        <dbReference type="ARBA" id="ARBA00007174"/>
    </source>
</evidence>
<dbReference type="SUPFAM" id="SSF51316">
    <property type="entry name" value="Mss4-like"/>
    <property type="match status" value="1"/>
</dbReference>
<dbReference type="Pfam" id="PF01641">
    <property type="entry name" value="SelR"/>
    <property type="match status" value="1"/>
</dbReference>
<evidence type="ECO:0000256" key="6">
    <source>
        <dbReference type="HAMAP-Rule" id="MF_01400"/>
    </source>
</evidence>
<dbReference type="KEGG" id="dpd:Deipe_4299"/>
<evidence type="ECO:0000256" key="4">
    <source>
        <dbReference type="ARBA" id="ARBA00023002"/>
    </source>
</evidence>
<evidence type="ECO:0000256" key="3">
    <source>
        <dbReference type="ARBA" id="ARBA00022833"/>
    </source>
</evidence>
<dbReference type="EC" id="1.8.4.12" evidence="6"/>
<dbReference type="HAMAP" id="MF_01400">
    <property type="entry name" value="MsrB"/>
    <property type="match status" value="1"/>
</dbReference>
<dbReference type="PROSITE" id="PS51790">
    <property type="entry name" value="MSRB"/>
    <property type="match status" value="1"/>
</dbReference>
<dbReference type="AlphaFoldDB" id="L0A9C6"/>
<dbReference type="InterPro" id="IPR002579">
    <property type="entry name" value="Met_Sox_Rdtase_MsrB_dom"/>
</dbReference>
<comment type="cofactor">
    <cofactor evidence="6">
        <name>Zn(2+)</name>
        <dbReference type="ChEBI" id="CHEBI:29105"/>
    </cofactor>
    <text evidence="6">Binds 1 zinc ion per subunit. The zinc ion is important for the structural integrity of the protein.</text>
</comment>
<accession>L0A9C6</accession>
<sequence>MTNSTDNDTFLTGLPSTEAEWRERLSPEQFRVLRQAGTERAFTGEYVDTDEEGSYHCAACGNLLFDSSSKYHSGCGWPSFTEAVAPSAVELLEDRSHGMIRTEVRCARCHSHLGHVFDDGPRDRGGQRYCMNSVALNLEER</sequence>
<feature type="binding site" evidence="6">
    <location>
        <position position="60"/>
    </location>
    <ligand>
        <name>Zn(2+)</name>
        <dbReference type="ChEBI" id="CHEBI:29105"/>
    </ligand>
</feature>
<dbReference type="RefSeq" id="WP_015231540.1">
    <property type="nucleotide sequence ID" value="NC_019789.1"/>
</dbReference>
<feature type="binding site" evidence="6">
    <location>
        <position position="109"/>
    </location>
    <ligand>
        <name>Zn(2+)</name>
        <dbReference type="ChEBI" id="CHEBI:29105"/>
    </ligand>
</feature>
<dbReference type="OrthoDB" id="4174719at2"/>
<evidence type="ECO:0000256" key="5">
    <source>
        <dbReference type="ARBA" id="ARBA00048488"/>
    </source>
</evidence>
<dbReference type="GO" id="GO:0033743">
    <property type="term" value="F:peptide-methionine (R)-S-oxide reductase activity"/>
    <property type="evidence" value="ECO:0007669"/>
    <property type="project" value="UniProtKB-UniRule"/>
</dbReference>
<dbReference type="FunFam" id="2.170.150.20:FF:000001">
    <property type="entry name" value="Peptide methionine sulfoxide reductase MsrB"/>
    <property type="match status" value="1"/>
</dbReference>
<gene>
    <name evidence="6" type="primary">msrB</name>
    <name evidence="8" type="ordered locus">Deipe_4299</name>
</gene>
<dbReference type="PANTHER" id="PTHR10173:SF52">
    <property type="entry name" value="METHIONINE-R-SULFOXIDE REDUCTASE B1"/>
    <property type="match status" value="1"/>
</dbReference>
<dbReference type="GO" id="GO:0005737">
    <property type="term" value="C:cytoplasm"/>
    <property type="evidence" value="ECO:0007669"/>
    <property type="project" value="TreeGrafter"/>
</dbReference>
<keyword evidence="4 6" id="KW-0560">Oxidoreductase</keyword>
<dbReference type="GO" id="GO:0030091">
    <property type="term" value="P:protein repair"/>
    <property type="evidence" value="ECO:0007669"/>
    <property type="project" value="InterPro"/>
</dbReference>
<feature type="active site" description="Nucleophile" evidence="6">
    <location>
        <position position="130"/>
    </location>
</feature>